<keyword evidence="3" id="KW-1185">Reference proteome</keyword>
<name>A0A834X3E6_9FABA</name>
<evidence type="ECO:0000313" key="3">
    <source>
        <dbReference type="Proteomes" id="UP000634136"/>
    </source>
</evidence>
<proteinExistence type="predicted"/>
<dbReference type="AlphaFoldDB" id="A0A834X3E6"/>
<evidence type="ECO:0000313" key="1">
    <source>
        <dbReference type="EMBL" id="KAF7837617.1"/>
    </source>
</evidence>
<accession>A0A834X3E6</accession>
<comment type="caution">
    <text evidence="2">The sequence shown here is derived from an EMBL/GenBank/DDBJ whole genome shotgun (WGS) entry which is preliminary data.</text>
</comment>
<reference evidence="2" key="1">
    <citation type="submission" date="2020-09" db="EMBL/GenBank/DDBJ databases">
        <title>Genome-Enabled Discovery of Anthraquinone Biosynthesis in Senna tora.</title>
        <authorList>
            <person name="Kang S.-H."/>
            <person name="Pandey R.P."/>
            <person name="Lee C.-M."/>
            <person name="Sim J.-S."/>
            <person name="Jeong J.-T."/>
            <person name="Choi B.-S."/>
            <person name="Jung M."/>
            <person name="Ginzburg D."/>
            <person name="Zhao K."/>
            <person name="Won S.Y."/>
            <person name="Oh T.-J."/>
            <person name="Yu Y."/>
            <person name="Kim N.-H."/>
            <person name="Lee O.R."/>
            <person name="Lee T.-H."/>
            <person name="Bashyal P."/>
            <person name="Kim T.-S."/>
            <person name="Lee W.-H."/>
            <person name="Kawkins C."/>
            <person name="Kim C.-K."/>
            <person name="Kim J.S."/>
            <person name="Ahn B.O."/>
            <person name="Rhee S.Y."/>
            <person name="Sohng J.K."/>
        </authorList>
    </citation>
    <scope>NUCLEOTIDE SEQUENCE</scope>
    <source>
        <tissue evidence="2">Leaf</tissue>
    </source>
</reference>
<dbReference type="EMBL" id="JAAIUW010000003">
    <property type="protein sequence ID" value="KAF7837622.1"/>
    <property type="molecule type" value="Genomic_DNA"/>
</dbReference>
<sequence>MWRDPIGVEAKQVDEEVVLGREFSAGKLHEGFFGDVSVLGSLEIIV</sequence>
<protein>
    <submittedName>
        <fullName evidence="2">Uncharacterized protein</fullName>
    </submittedName>
</protein>
<dbReference type="EMBL" id="JAAIUW010000003">
    <property type="protein sequence ID" value="KAF7837617.1"/>
    <property type="molecule type" value="Genomic_DNA"/>
</dbReference>
<gene>
    <name evidence="1" type="ORF">G2W53_006099</name>
    <name evidence="2" type="ORF">G2W53_006104</name>
</gene>
<dbReference type="Proteomes" id="UP000634136">
    <property type="component" value="Unassembled WGS sequence"/>
</dbReference>
<organism evidence="2 3">
    <name type="scientific">Senna tora</name>
    <dbReference type="NCBI Taxonomy" id="362788"/>
    <lineage>
        <taxon>Eukaryota</taxon>
        <taxon>Viridiplantae</taxon>
        <taxon>Streptophyta</taxon>
        <taxon>Embryophyta</taxon>
        <taxon>Tracheophyta</taxon>
        <taxon>Spermatophyta</taxon>
        <taxon>Magnoliopsida</taxon>
        <taxon>eudicotyledons</taxon>
        <taxon>Gunneridae</taxon>
        <taxon>Pentapetalae</taxon>
        <taxon>rosids</taxon>
        <taxon>fabids</taxon>
        <taxon>Fabales</taxon>
        <taxon>Fabaceae</taxon>
        <taxon>Caesalpinioideae</taxon>
        <taxon>Cassia clade</taxon>
        <taxon>Senna</taxon>
    </lineage>
</organism>
<evidence type="ECO:0000313" key="2">
    <source>
        <dbReference type="EMBL" id="KAF7837622.1"/>
    </source>
</evidence>